<keyword evidence="9" id="KW-1185">Reference proteome</keyword>
<keyword evidence="1 5" id="KW-0597">Phosphoprotein</keyword>
<evidence type="ECO:0000313" key="9">
    <source>
        <dbReference type="Proteomes" id="UP001157133"/>
    </source>
</evidence>
<dbReference type="Gene3D" id="1.10.10.60">
    <property type="entry name" value="Homeodomain-like"/>
    <property type="match status" value="1"/>
</dbReference>
<dbReference type="PANTHER" id="PTHR44591">
    <property type="entry name" value="STRESS RESPONSE REGULATOR PROTEIN 1"/>
    <property type="match status" value="1"/>
</dbReference>
<dbReference type="InterPro" id="IPR018060">
    <property type="entry name" value="HTH_AraC"/>
</dbReference>
<name>A0ABQ6H5H0_9GAMM</name>
<evidence type="ECO:0000313" key="8">
    <source>
        <dbReference type="EMBL" id="GLX83398.1"/>
    </source>
</evidence>
<dbReference type="Gene3D" id="3.40.50.2300">
    <property type="match status" value="1"/>
</dbReference>
<dbReference type="PROSITE" id="PS00041">
    <property type="entry name" value="HTH_ARAC_FAMILY_1"/>
    <property type="match status" value="1"/>
</dbReference>
<accession>A0ABQ6H5H0</accession>
<dbReference type="InterPro" id="IPR011006">
    <property type="entry name" value="CheY-like_superfamily"/>
</dbReference>
<dbReference type="SMART" id="SM00342">
    <property type="entry name" value="HTH_ARAC"/>
    <property type="match status" value="1"/>
</dbReference>
<dbReference type="PROSITE" id="PS50110">
    <property type="entry name" value="RESPONSE_REGULATORY"/>
    <property type="match status" value="1"/>
</dbReference>
<organism evidence="8 9">
    <name type="scientific">Thalassotalea eurytherma</name>
    <dbReference type="NCBI Taxonomy" id="1144278"/>
    <lineage>
        <taxon>Bacteria</taxon>
        <taxon>Pseudomonadati</taxon>
        <taxon>Pseudomonadota</taxon>
        <taxon>Gammaproteobacteria</taxon>
        <taxon>Alteromonadales</taxon>
        <taxon>Colwelliaceae</taxon>
        <taxon>Thalassotalea</taxon>
    </lineage>
</organism>
<dbReference type="Pfam" id="PF00072">
    <property type="entry name" value="Response_reg"/>
    <property type="match status" value="1"/>
</dbReference>
<dbReference type="InterPro" id="IPR050595">
    <property type="entry name" value="Bact_response_regulator"/>
</dbReference>
<feature type="domain" description="Response regulatory" evidence="7">
    <location>
        <begin position="22"/>
        <end position="137"/>
    </location>
</feature>
<dbReference type="CDD" id="cd00156">
    <property type="entry name" value="REC"/>
    <property type="match status" value="1"/>
</dbReference>
<gene>
    <name evidence="8" type="ORF">theurythT_28510</name>
</gene>
<dbReference type="InterPro" id="IPR018062">
    <property type="entry name" value="HTH_AraC-typ_CS"/>
</dbReference>
<dbReference type="InterPro" id="IPR009057">
    <property type="entry name" value="Homeodomain-like_sf"/>
</dbReference>
<dbReference type="Proteomes" id="UP001157133">
    <property type="component" value="Unassembled WGS sequence"/>
</dbReference>
<dbReference type="SUPFAM" id="SSF46689">
    <property type="entry name" value="Homeodomain-like"/>
    <property type="match status" value="1"/>
</dbReference>
<keyword evidence="4" id="KW-0804">Transcription</keyword>
<sequence length="278" mass="31756">MQGKDTAHIYSHGLQNYLLHSHVMIVEDNRLLRQLITEVLSEHYNIIEADNGKSALNMAIEHQPNLIITDIYMPYLNGLQLVEALVGNTQTRHIPVILISTEDQKVKINEGMDLGAIDYIIKPFDIDFLLRKVQNIINVISSQQAIPAHNSTTYRYIAPFHLAFSKKIDKLLKEYYRDPNFSVTDMAKGLATSERQLQRKCNDVFGYGPAKAIKVYRLNIAKDYLRSGLSVTITAELVGFYTQSYFSKCFKEIFGVTPRKFVNELSNHTTELPEQKTV</sequence>
<dbReference type="PROSITE" id="PS01124">
    <property type="entry name" value="HTH_ARAC_FAMILY_2"/>
    <property type="match status" value="1"/>
</dbReference>
<dbReference type="PANTHER" id="PTHR44591:SF3">
    <property type="entry name" value="RESPONSE REGULATORY DOMAIN-CONTAINING PROTEIN"/>
    <property type="match status" value="1"/>
</dbReference>
<evidence type="ECO:0008006" key="10">
    <source>
        <dbReference type="Google" id="ProtNLM"/>
    </source>
</evidence>
<evidence type="ECO:0000256" key="5">
    <source>
        <dbReference type="PROSITE-ProRule" id="PRU00169"/>
    </source>
</evidence>
<dbReference type="SMART" id="SM00448">
    <property type="entry name" value="REC"/>
    <property type="match status" value="1"/>
</dbReference>
<dbReference type="SUPFAM" id="SSF52172">
    <property type="entry name" value="CheY-like"/>
    <property type="match status" value="1"/>
</dbReference>
<keyword evidence="3" id="KW-0238">DNA-binding</keyword>
<dbReference type="Pfam" id="PF12833">
    <property type="entry name" value="HTH_18"/>
    <property type="match status" value="1"/>
</dbReference>
<dbReference type="InterPro" id="IPR001789">
    <property type="entry name" value="Sig_transdc_resp-reg_receiver"/>
</dbReference>
<evidence type="ECO:0000256" key="4">
    <source>
        <dbReference type="ARBA" id="ARBA00023163"/>
    </source>
</evidence>
<keyword evidence="2" id="KW-0805">Transcription regulation</keyword>
<feature type="modified residue" description="4-aspartylphosphate" evidence="5">
    <location>
        <position position="70"/>
    </location>
</feature>
<dbReference type="EMBL" id="BSSU01000015">
    <property type="protein sequence ID" value="GLX83398.1"/>
    <property type="molecule type" value="Genomic_DNA"/>
</dbReference>
<protein>
    <recommendedName>
        <fullName evidence="10">DNA-binding response regulator</fullName>
    </recommendedName>
</protein>
<proteinExistence type="predicted"/>
<evidence type="ECO:0000259" key="7">
    <source>
        <dbReference type="PROSITE" id="PS50110"/>
    </source>
</evidence>
<evidence type="ECO:0000256" key="3">
    <source>
        <dbReference type="ARBA" id="ARBA00023125"/>
    </source>
</evidence>
<evidence type="ECO:0000256" key="1">
    <source>
        <dbReference type="ARBA" id="ARBA00022553"/>
    </source>
</evidence>
<comment type="caution">
    <text evidence="8">The sequence shown here is derived from an EMBL/GenBank/DDBJ whole genome shotgun (WGS) entry which is preliminary data.</text>
</comment>
<evidence type="ECO:0000256" key="2">
    <source>
        <dbReference type="ARBA" id="ARBA00023015"/>
    </source>
</evidence>
<reference evidence="8 9" key="1">
    <citation type="submission" date="2023-03" db="EMBL/GenBank/DDBJ databases">
        <title>Draft genome sequence of Thalassotalea eurytherma JCM 18482T.</title>
        <authorList>
            <person name="Sawabe T."/>
        </authorList>
    </citation>
    <scope>NUCLEOTIDE SEQUENCE [LARGE SCALE GENOMIC DNA]</scope>
    <source>
        <strain evidence="8 9">JCM 18482</strain>
    </source>
</reference>
<feature type="domain" description="HTH araC/xylS-type" evidence="6">
    <location>
        <begin position="166"/>
        <end position="264"/>
    </location>
</feature>
<evidence type="ECO:0000259" key="6">
    <source>
        <dbReference type="PROSITE" id="PS01124"/>
    </source>
</evidence>